<name>A0ABV1K619_9PSEU</name>
<keyword evidence="6 7" id="KW-0560">Oxidoreductase</keyword>
<evidence type="ECO:0000313" key="7">
    <source>
        <dbReference type="EMBL" id="MEQ3549915.1"/>
    </source>
</evidence>
<evidence type="ECO:0000313" key="8">
    <source>
        <dbReference type="Proteomes" id="UP001494902"/>
    </source>
</evidence>
<accession>A0ABV1K619</accession>
<dbReference type="GO" id="GO:0016491">
    <property type="term" value="F:oxidoreductase activity"/>
    <property type="evidence" value="ECO:0007669"/>
    <property type="project" value="UniProtKB-KW"/>
</dbReference>
<reference evidence="7 8" key="1">
    <citation type="submission" date="2024-03" db="EMBL/GenBank/DDBJ databases">
        <title>Draft genome sequence of Pseudonocardia nematodicida JCM 31783.</title>
        <authorList>
            <person name="Butdee W."/>
            <person name="Duangmal K."/>
        </authorList>
    </citation>
    <scope>NUCLEOTIDE SEQUENCE [LARGE SCALE GENOMIC DNA]</scope>
    <source>
        <strain evidence="7 8">JCM 31783</strain>
    </source>
</reference>
<dbReference type="InterPro" id="IPR050775">
    <property type="entry name" value="FAD-binding_Monooxygenases"/>
</dbReference>
<evidence type="ECO:0000256" key="3">
    <source>
        <dbReference type="ARBA" id="ARBA00022630"/>
    </source>
</evidence>
<keyword evidence="4" id="KW-0274">FAD</keyword>
<keyword evidence="8" id="KW-1185">Reference proteome</keyword>
<dbReference type="Gene3D" id="3.50.50.60">
    <property type="entry name" value="FAD/NAD(P)-binding domain"/>
    <property type="match status" value="2"/>
</dbReference>
<dbReference type="Proteomes" id="UP001494902">
    <property type="component" value="Unassembled WGS sequence"/>
</dbReference>
<keyword evidence="5" id="KW-0521">NADP</keyword>
<protein>
    <submittedName>
        <fullName evidence="7">NAD(P)/FAD-dependent oxidoreductase</fullName>
        <ecNumber evidence="7">1.14.13.-</ecNumber>
    </submittedName>
</protein>
<gene>
    <name evidence="7" type="ORF">WIS52_05485</name>
</gene>
<evidence type="ECO:0000256" key="1">
    <source>
        <dbReference type="ARBA" id="ARBA00001974"/>
    </source>
</evidence>
<dbReference type="EMBL" id="JBEDNQ010000002">
    <property type="protein sequence ID" value="MEQ3549915.1"/>
    <property type="molecule type" value="Genomic_DNA"/>
</dbReference>
<dbReference type="Pfam" id="PF13738">
    <property type="entry name" value="Pyr_redox_3"/>
    <property type="match status" value="1"/>
</dbReference>
<organism evidence="7 8">
    <name type="scientific">Pseudonocardia nematodicida</name>
    <dbReference type="NCBI Taxonomy" id="1206997"/>
    <lineage>
        <taxon>Bacteria</taxon>
        <taxon>Bacillati</taxon>
        <taxon>Actinomycetota</taxon>
        <taxon>Actinomycetes</taxon>
        <taxon>Pseudonocardiales</taxon>
        <taxon>Pseudonocardiaceae</taxon>
        <taxon>Pseudonocardia</taxon>
    </lineage>
</organism>
<comment type="similarity">
    <text evidence="2">Belongs to the FAD-binding monooxygenase family.</text>
</comment>
<dbReference type="RefSeq" id="WP_349297007.1">
    <property type="nucleotide sequence ID" value="NZ_JBEDNQ010000002.1"/>
</dbReference>
<evidence type="ECO:0000256" key="5">
    <source>
        <dbReference type="ARBA" id="ARBA00022857"/>
    </source>
</evidence>
<comment type="cofactor">
    <cofactor evidence="1">
        <name>FAD</name>
        <dbReference type="ChEBI" id="CHEBI:57692"/>
    </cofactor>
</comment>
<dbReference type="EC" id="1.14.13.-" evidence="7"/>
<sequence length="617" mass="68281">MTTCGPSSPPRDFDLPALREKYAAERDRRLRSDGSAQYVHTGAGERSEFWEADPHSPPVQRDAIVSEVEVLVVGGGFAGLLAGAHLTKSGVTDVRIIDMAGDFGGVWYWNRYPGIQCDNEAYSYIPLLEELGYMPSKRFPDGAEIYEHCRNIGKHFGLYDGALFGTMIRAIRRDEPTGRWVVTTHHDDELRARYVVLATGPWSKPKLPGIPGLDEFTGHTFHSARWDYDYTGGSVSDTALDRLADKRVAVIGTGATAIQIVPHLGRHAERVYVFQRTPSAVDARRNPPTDPAWAASLEPGWQKRRQAAFHTFASEPFPTRSPSEDVACDFFTEVGRNVSARIAGRELPPDELAAIREQEDYAVMERVRRRVDDIVADPATAEALKPYYRYLCKRPCSSNEYLETFNRPNVTLVDVSGTRGVQRMTEHGLVAGGREYEVDCVIFASGFEISAQDQRLASGIDEIVGRDGLSLQDHWRDGFRTLHGMTSHGFPGMFFMGNTQGGGNASVTANYVQQGEHIAYIVAQAHARGATTVEPTRRAQDDWVALIRAVATPKTFLEQCTPGYYNNEGGGNGGIRPATGERYGRGFYEFDRILRDWRDTGELPGMALLGAPGDRPG</sequence>
<keyword evidence="3" id="KW-0285">Flavoprotein</keyword>
<evidence type="ECO:0000256" key="6">
    <source>
        <dbReference type="ARBA" id="ARBA00023002"/>
    </source>
</evidence>
<dbReference type="InterPro" id="IPR036188">
    <property type="entry name" value="FAD/NAD-bd_sf"/>
</dbReference>
<dbReference type="PANTHER" id="PTHR43098:SF2">
    <property type="entry name" value="FAD-BINDING MONOOXYGENASE AUSB-RELATED"/>
    <property type="match status" value="1"/>
</dbReference>
<evidence type="ECO:0000256" key="2">
    <source>
        <dbReference type="ARBA" id="ARBA00010139"/>
    </source>
</evidence>
<comment type="caution">
    <text evidence="7">The sequence shown here is derived from an EMBL/GenBank/DDBJ whole genome shotgun (WGS) entry which is preliminary data.</text>
</comment>
<dbReference type="PANTHER" id="PTHR43098">
    <property type="entry name" value="L-ORNITHINE N(5)-MONOOXYGENASE-RELATED"/>
    <property type="match status" value="1"/>
</dbReference>
<evidence type="ECO:0000256" key="4">
    <source>
        <dbReference type="ARBA" id="ARBA00022827"/>
    </source>
</evidence>
<proteinExistence type="inferred from homology"/>
<dbReference type="SUPFAM" id="SSF51905">
    <property type="entry name" value="FAD/NAD(P)-binding domain"/>
    <property type="match status" value="1"/>
</dbReference>